<dbReference type="RefSeq" id="WP_124194002.1">
    <property type="nucleotide sequence ID" value="NZ_REGA01000001.1"/>
</dbReference>
<dbReference type="InterPro" id="IPR027417">
    <property type="entry name" value="P-loop_NTPase"/>
</dbReference>
<evidence type="ECO:0008006" key="3">
    <source>
        <dbReference type="Google" id="ProtNLM"/>
    </source>
</evidence>
<name>A0A3N6MTA0_NATCH</name>
<evidence type="ECO:0000313" key="2">
    <source>
        <dbReference type="Proteomes" id="UP000282323"/>
    </source>
</evidence>
<accession>A0A3N6MTA0</accession>
<dbReference type="OrthoDB" id="359367at2157"/>
<protein>
    <recommendedName>
        <fullName evidence="3">DNA recombination and repair protein Rad51-like C-terminal domain-containing protein</fullName>
    </recommendedName>
</protein>
<evidence type="ECO:0000313" key="1">
    <source>
        <dbReference type="EMBL" id="RQG98016.1"/>
    </source>
</evidence>
<sequence>MHRLEFEEGLTLIETREPRSPLIYEIVCERLEGTAEIAEGETAYWIDARNAAMTHALYDCASSQRTLSGLRIARAFTAYQHHSLVRAVTRSAGPETELIVAPNVATLYHDPDVPDYEREELLASTLETLAELGRVLECPVVVTSAAERRASTVDDYAGTSIECVRTREGIRLVGGGDDVVTEGYHHGAHWQTTIPYWADLCGTVDRLDPTVVAHDRGLLEVRS</sequence>
<comment type="caution">
    <text evidence="1">The sequence shown here is derived from an EMBL/GenBank/DDBJ whole genome shotgun (WGS) entry which is preliminary data.</text>
</comment>
<dbReference type="EMBL" id="REGA01000001">
    <property type="protein sequence ID" value="RQG98016.1"/>
    <property type="molecule type" value="Genomic_DNA"/>
</dbReference>
<dbReference type="AlphaFoldDB" id="A0A3N6MTA0"/>
<keyword evidence="2" id="KW-1185">Reference proteome</keyword>
<proteinExistence type="predicted"/>
<dbReference type="Proteomes" id="UP000282323">
    <property type="component" value="Unassembled WGS sequence"/>
</dbReference>
<reference evidence="1 2" key="1">
    <citation type="submission" date="2018-10" db="EMBL/GenBank/DDBJ databases">
        <title>Natrarchaeobius chitinivorans gen. nov., sp. nov., and Natrarchaeobius haloalkaliphilus sp. nov., alkaliphilic, chitin-utilizing haloarchaea from hypersaline alkaline lakes.</title>
        <authorList>
            <person name="Sorokin D.Y."/>
            <person name="Elcheninov A.G."/>
            <person name="Kostrikina N.A."/>
            <person name="Bale N.J."/>
            <person name="Sinninghe Damste J.S."/>
            <person name="Khijniak T.V."/>
            <person name="Kublanov I.V."/>
            <person name="Toshchakov S.V."/>
        </authorList>
    </citation>
    <scope>NUCLEOTIDE SEQUENCE [LARGE SCALE GENOMIC DNA]</scope>
    <source>
        <strain evidence="1 2">AArcht4T</strain>
    </source>
</reference>
<dbReference type="Gene3D" id="3.40.50.300">
    <property type="entry name" value="P-loop containing nucleotide triphosphate hydrolases"/>
    <property type="match status" value="1"/>
</dbReference>
<gene>
    <name evidence="1" type="ORF">EA473_02165</name>
</gene>
<organism evidence="1 2">
    <name type="scientific">Natrarchaeobius chitinivorans</name>
    <dbReference type="NCBI Taxonomy" id="1679083"/>
    <lineage>
        <taxon>Archaea</taxon>
        <taxon>Methanobacteriati</taxon>
        <taxon>Methanobacteriota</taxon>
        <taxon>Stenosarchaea group</taxon>
        <taxon>Halobacteria</taxon>
        <taxon>Halobacteriales</taxon>
        <taxon>Natrialbaceae</taxon>
        <taxon>Natrarchaeobius</taxon>
    </lineage>
</organism>